<evidence type="ECO:0000313" key="1">
    <source>
        <dbReference type="EnsemblPlants" id="KQL11953"/>
    </source>
</evidence>
<dbReference type="AlphaFoldDB" id="K3Y414"/>
<accession>K3Y414</accession>
<dbReference type="EnsemblPlants" id="KQL11953">
    <property type="protein sequence ID" value="KQL11953"/>
    <property type="gene ID" value="SETIT_008952mg"/>
</dbReference>
<protein>
    <submittedName>
        <fullName evidence="1">Uncharacterized protein</fullName>
    </submittedName>
</protein>
<keyword evidence="2" id="KW-1185">Reference proteome</keyword>
<dbReference type="HOGENOM" id="CLU_3160919_0_0_1"/>
<proteinExistence type="predicted"/>
<reference evidence="1" key="2">
    <citation type="submission" date="2018-08" db="UniProtKB">
        <authorList>
            <consortium name="EnsemblPlants"/>
        </authorList>
    </citation>
    <scope>IDENTIFICATION</scope>
    <source>
        <strain evidence="1">Yugu1</strain>
    </source>
</reference>
<dbReference type="InParanoid" id="K3Y414"/>
<sequence length="48" mass="5765">MTPRMLILSQKNLIWKISHTLSSVRFMLWSMCFNNVFRSFYSSLKHAL</sequence>
<name>K3Y414_SETIT</name>
<dbReference type="Gramene" id="KQL11953">
    <property type="protein sequence ID" value="KQL11953"/>
    <property type="gene ID" value="SETIT_008952mg"/>
</dbReference>
<evidence type="ECO:0000313" key="2">
    <source>
        <dbReference type="Proteomes" id="UP000004995"/>
    </source>
</evidence>
<dbReference type="Proteomes" id="UP000004995">
    <property type="component" value="Unassembled WGS sequence"/>
</dbReference>
<organism evidence="1 2">
    <name type="scientific">Setaria italica</name>
    <name type="common">Foxtail millet</name>
    <name type="synonym">Panicum italicum</name>
    <dbReference type="NCBI Taxonomy" id="4555"/>
    <lineage>
        <taxon>Eukaryota</taxon>
        <taxon>Viridiplantae</taxon>
        <taxon>Streptophyta</taxon>
        <taxon>Embryophyta</taxon>
        <taxon>Tracheophyta</taxon>
        <taxon>Spermatophyta</taxon>
        <taxon>Magnoliopsida</taxon>
        <taxon>Liliopsida</taxon>
        <taxon>Poales</taxon>
        <taxon>Poaceae</taxon>
        <taxon>PACMAD clade</taxon>
        <taxon>Panicoideae</taxon>
        <taxon>Panicodae</taxon>
        <taxon>Paniceae</taxon>
        <taxon>Cenchrinae</taxon>
        <taxon>Setaria</taxon>
    </lineage>
</organism>
<reference evidence="2" key="1">
    <citation type="journal article" date="2012" name="Nat. Biotechnol.">
        <title>Reference genome sequence of the model plant Setaria.</title>
        <authorList>
            <person name="Bennetzen J.L."/>
            <person name="Schmutz J."/>
            <person name="Wang H."/>
            <person name="Percifield R."/>
            <person name="Hawkins J."/>
            <person name="Pontaroli A.C."/>
            <person name="Estep M."/>
            <person name="Feng L."/>
            <person name="Vaughn J.N."/>
            <person name="Grimwood J."/>
            <person name="Jenkins J."/>
            <person name="Barry K."/>
            <person name="Lindquist E."/>
            <person name="Hellsten U."/>
            <person name="Deshpande S."/>
            <person name="Wang X."/>
            <person name="Wu X."/>
            <person name="Mitros T."/>
            <person name="Triplett J."/>
            <person name="Yang X."/>
            <person name="Ye C.Y."/>
            <person name="Mauro-Herrera M."/>
            <person name="Wang L."/>
            <person name="Li P."/>
            <person name="Sharma M."/>
            <person name="Sharma R."/>
            <person name="Ronald P.C."/>
            <person name="Panaud O."/>
            <person name="Kellogg E.A."/>
            <person name="Brutnell T.P."/>
            <person name="Doust A.N."/>
            <person name="Tuskan G.A."/>
            <person name="Rokhsar D."/>
            <person name="Devos K.M."/>
        </authorList>
    </citation>
    <scope>NUCLEOTIDE SEQUENCE [LARGE SCALE GENOMIC DNA]</scope>
    <source>
        <strain evidence="2">cv. Yugu1</strain>
    </source>
</reference>
<dbReference type="EMBL" id="AGNK02002668">
    <property type="status" value="NOT_ANNOTATED_CDS"/>
    <property type="molecule type" value="Genomic_DNA"/>
</dbReference>